<dbReference type="EMBL" id="MCGI01000001">
    <property type="protein sequence ID" value="ODM13435.1"/>
    <property type="molecule type" value="Genomic_DNA"/>
</dbReference>
<dbReference type="InterPro" id="IPR017476">
    <property type="entry name" value="UDP-Glc/GDP-Man"/>
</dbReference>
<dbReference type="SMART" id="SM00984">
    <property type="entry name" value="UDPG_MGDP_dh_C"/>
    <property type="match status" value="1"/>
</dbReference>
<organism evidence="6 7">
    <name type="scientific">Eisenbergiella tayi</name>
    <dbReference type="NCBI Taxonomy" id="1432052"/>
    <lineage>
        <taxon>Bacteria</taxon>
        <taxon>Bacillati</taxon>
        <taxon>Bacillota</taxon>
        <taxon>Clostridia</taxon>
        <taxon>Lachnospirales</taxon>
        <taxon>Lachnospiraceae</taxon>
        <taxon>Eisenbergiella</taxon>
    </lineage>
</organism>
<gene>
    <name evidence="6" type="primary">wbpA</name>
    <name evidence="6" type="ORF">BEH84_01150</name>
</gene>
<reference evidence="6 7" key="1">
    <citation type="submission" date="2016-07" db="EMBL/GenBank/DDBJ databases">
        <title>Characterization of isolates of Eisenbergiella tayi derived from blood cultures, using whole genome sequencing.</title>
        <authorList>
            <person name="Burdz T."/>
            <person name="Wiebe D."/>
            <person name="Huynh C."/>
            <person name="Bernard K."/>
        </authorList>
    </citation>
    <scope>NUCLEOTIDE SEQUENCE [LARGE SCALE GENOMIC DNA]</scope>
    <source>
        <strain evidence="6 7">NML 120489</strain>
    </source>
</reference>
<comment type="similarity">
    <text evidence="1 4">Belongs to the UDP-glucose/GDP-mannose dehydrogenase family.</text>
</comment>
<dbReference type="GO" id="GO:0000271">
    <property type="term" value="P:polysaccharide biosynthetic process"/>
    <property type="evidence" value="ECO:0007669"/>
    <property type="project" value="InterPro"/>
</dbReference>
<keyword evidence="3" id="KW-0520">NAD</keyword>
<comment type="caution">
    <text evidence="6">The sequence shown here is derived from an EMBL/GenBank/DDBJ whole genome shotgun (WGS) entry which is preliminary data.</text>
</comment>
<dbReference type="InterPro" id="IPR014026">
    <property type="entry name" value="UDP-Glc/GDP-Man_DH_dimer"/>
</dbReference>
<dbReference type="InterPro" id="IPR001732">
    <property type="entry name" value="UDP-Glc/GDP-Man_DH_N"/>
</dbReference>
<dbReference type="InterPro" id="IPR036291">
    <property type="entry name" value="NAD(P)-bd_dom_sf"/>
</dbReference>
<dbReference type="InterPro" id="IPR028359">
    <property type="entry name" value="UDP_ManNAc/GlcNAc_DH"/>
</dbReference>
<dbReference type="InterPro" id="IPR014027">
    <property type="entry name" value="UDP-Glc/GDP-Man_DH_C"/>
</dbReference>
<dbReference type="PANTHER" id="PTHR43491:SF2">
    <property type="entry name" value="UDP-N-ACETYL-D-MANNOSAMINE DEHYDROGENASE"/>
    <property type="match status" value="1"/>
</dbReference>
<dbReference type="RefSeq" id="WP_016359999.1">
    <property type="nucleotide sequence ID" value="NZ_CABMHK010000202.1"/>
</dbReference>
<dbReference type="Proteomes" id="UP000095003">
    <property type="component" value="Unassembled WGS sequence"/>
</dbReference>
<evidence type="ECO:0000313" key="6">
    <source>
        <dbReference type="EMBL" id="ODM13435.1"/>
    </source>
</evidence>
<dbReference type="Pfam" id="PF03721">
    <property type="entry name" value="UDPG_MGDP_dh_N"/>
    <property type="match status" value="1"/>
</dbReference>
<keyword evidence="2 6" id="KW-0560">Oxidoreductase</keyword>
<dbReference type="GeneID" id="93299649"/>
<evidence type="ECO:0000256" key="1">
    <source>
        <dbReference type="ARBA" id="ARBA00006601"/>
    </source>
</evidence>
<feature type="domain" description="UDP-glucose/GDP-mannose dehydrogenase C-terminal" evidence="5">
    <location>
        <begin position="322"/>
        <end position="425"/>
    </location>
</feature>
<proteinExistence type="inferred from homology"/>
<accession>A0A1E3AXK0</accession>
<evidence type="ECO:0000313" key="7">
    <source>
        <dbReference type="Proteomes" id="UP000095003"/>
    </source>
</evidence>
<dbReference type="GO" id="GO:0051287">
    <property type="term" value="F:NAD binding"/>
    <property type="evidence" value="ECO:0007669"/>
    <property type="project" value="InterPro"/>
</dbReference>
<dbReference type="SUPFAM" id="SSF48179">
    <property type="entry name" value="6-phosphogluconate dehydrogenase C-terminal domain-like"/>
    <property type="match status" value="1"/>
</dbReference>
<dbReference type="InterPro" id="IPR036220">
    <property type="entry name" value="UDP-Glc/GDP-Man_DH_C_sf"/>
</dbReference>
<dbReference type="SUPFAM" id="SSF51735">
    <property type="entry name" value="NAD(P)-binding Rossmann-fold domains"/>
    <property type="match status" value="1"/>
</dbReference>
<dbReference type="Pfam" id="PF03720">
    <property type="entry name" value="UDPG_MGDP_dh_C"/>
    <property type="match status" value="1"/>
</dbReference>
<dbReference type="Pfam" id="PF00984">
    <property type="entry name" value="UDPG_MGDP_dh"/>
    <property type="match status" value="1"/>
</dbReference>
<dbReference type="PIRSF" id="PIRSF500136">
    <property type="entry name" value="UDP_ManNAc_DH"/>
    <property type="match status" value="1"/>
</dbReference>
<dbReference type="AlphaFoldDB" id="A0A1E3AXK0"/>
<dbReference type="PIRSF" id="PIRSF000124">
    <property type="entry name" value="UDPglc_GDPman_dh"/>
    <property type="match status" value="1"/>
</dbReference>
<dbReference type="NCBIfam" id="TIGR03026">
    <property type="entry name" value="NDP-sugDHase"/>
    <property type="match status" value="1"/>
</dbReference>
<dbReference type="GO" id="GO:0016628">
    <property type="term" value="F:oxidoreductase activity, acting on the CH-CH group of donors, NAD or NADP as acceptor"/>
    <property type="evidence" value="ECO:0007669"/>
    <property type="project" value="InterPro"/>
</dbReference>
<dbReference type="PANTHER" id="PTHR43491">
    <property type="entry name" value="UDP-N-ACETYL-D-MANNOSAMINE DEHYDROGENASE"/>
    <property type="match status" value="1"/>
</dbReference>
<dbReference type="PATRIC" id="fig|1432052.3.peg.1262"/>
<evidence type="ECO:0000256" key="3">
    <source>
        <dbReference type="ARBA" id="ARBA00023027"/>
    </source>
</evidence>
<sequence>MGLYEKLVNGEEKLSLVGLGYVGMPIAVAFGRKINVIGYDLNAQKVEQYKAGYDPTREVGDDVIKQANVEFTADETKLKEAKFHIVAVPTPVNDDHTPDLRPVEGASRTVGRNLVKGSIVVFESTVYPGVTEDICVPIMEKESGLTCGVDFKVGYSPERINPGDKVHRLETIVKIVSGMDEETLDTIAKVYELVVEAGVYRADSIKVAEAAKVIENSQRDINIAFMNELSIIFNKLGIDTKSVLEAAGTKWNFLNFFPGLVGGHCIGVDPYYLTYKAEELGYHSQIILSGRRINDDMGRYVAENVVKNLIKADIAVKTARVAILGFTFKENCPDTRNTKVIDIVKELREYGIEPVIVDETADAQEAERLYGVKLAGREAVKDLDALVIAVAHEEFSHLSKEEIAGFFNQAHEKKVLVDIKGILNRRDYMTEEYMYWRL</sequence>
<evidence type="ECO:0000256" key="2">
    <source>
        <dbReference type="ARBA" id="ARBA00023002"/>
    </source>
</evidence>
<protein>
    <submittedName>
        <fullName evidence="6">UDP-N-acetyl-D-glucosamine 6-dehydrogenase</fullName>
        <ecNumber evidence="6">1.1.1.136</ecNumber>
    </submittedName>
</protein>
<dbReference type="EC" id="1.1.1.136" evidence="6"/>
<evidence type="ECO:0000256" key="4">
    <source>
        <dbReference type="PIRNR" id="PIRNR000124"/>
    </source>
</evidence>
<dbReference type="Gene3D" id="3.40.50.720">
    <property type="entry name" value="NAD(P)-binding Rossmann-like Domain"/>
    <property type="match status" value="2"/>
</dbReference>
<evidence type="ECO:0000259" key="5">
    <source>
        <dbReference type="SMART" id="SM00984"/>
    </source>
</evidence>
<dbReference type="InterPro" id="IPR008927">
    <property type="entry name" value="6-PGluconate_DH-like_C_sf"/>
</dbReference>
<dbReference type="SUPFAM" id="SSF52413">
    <property type="entry name" value="UDP-glucose/GDP-mannose dehydrogenase C-terminal domain"/>
    <property type="match status" value="1"/>
</dbReference>
<dbReference type="GO" id="GO:0047004">
    <property type="term" value="F:UDP-N-acetylglucosamine 6-dehydrogenase activity"/>
    <property type="evidence" value="ECO:0007669"/>
    <property type="project" value="UniProtKB-EC"/>
</dbReference>
<name>A0A1E3AXK0_9FIRM</name>